<sequence length="143" mass="15794">MAGRIVRDLTRLAASWGTRWSLWPPHIVTACCGVELAHAFGPAYDAERLGVLPMPSARHSNLLIIEGTITMKMAKFVKWVYEQMPEPKFVIAMGACAIKGGVFYGSYHMVPASNVVKVDYYVSGCPPTPEALLRSIQKVQEKL</sequence>
<keyword evidence="2" id="KW-0479">Metal-binding</keyword>
<dbReference type="KEGG" id="ttn:TTX_0214"/>
<organism evidence="4 5">
    <name type="scientific">Thermoproteus tenax (strain ATCC 35583 / DSM 2078 / JCM 9277 / NBRC 100435 / Kra 1)</name>
    <dbReference type="NCBI Taxonomy" id="768679"/>
    <lineage>
        <taxon>Archaea</taxon>
        <taxon>Thermoproteota</taxon>
        <taxon>Thermoprotei</taxon>
        <taxon>Thermoproteales</taxon>
        <taxon>Thermoproteaceae</taxon>
        <taxon>Thermoproteus</taxon>
    </lineage>
</organism>
<keyword evidence="2" id="KW-0411">Iron-sulfur</keyword>
<dbReference type="NCBIfam" id="NF005012">
    <property type="entry name" value="PRK06411.1"/>
    <property type="match status" value="1"/>
</dbReference>
<dbReference type="AlphaFoldDB" id="G4RMU9"/>
<evidence type="ECO:0000313" key="5">
    <source>
        <dbReference type="Proteomes" id="UP000002654"/>
    </source>
</evidence>
<gene>
    <name evidence="4" type="primary">fqoB/nuoB</name>
    <name evidence="4" type="ordered locus">TTX_0214</name>
</gene>
<keyword evidence="2" id="KW-0408">Iron</keyword>
<dbReference type="STRING" id="768679.TTX_0214"/>
<dbReference type="GO" id="GO:0051539">
    <property type="term" value="F:4 iron, 4 sulfur cluster binding"/>
    <property type="evidence" value="ECO:0007669"/>
    <property type="project" value="UniProtKB-KW"/>
</dbReference>
<evidence type="ECO:0000256" key="1">
    <source>
        <dbReference type="ARBA" id="ARBA00009173"/>
    </source>
</evidence>
<name>G4RMU9_THETK</name>
<dbReference type="GO" id="GO:0015990">
    <property type="term" value="P:electron transport coupled proton transport"/>
    <property type="evidence" value="ECO:0007669"/>
    <property type="project" value="TreeGrafter"/>
</dbReference>
<dbReference type="PANTHER" id="PTHR11995">
    <property type="entry name" value="NADH DEHYDROGENASE"/>
    <property type="match status" value="1"/>
</dbReference>
<evidence type="ECO:0000313" key="4">
    <source>
        <dbReference type="EMBL" id="CCC80893.1"/>
    </source>
</evidence>
<accession>G4RMU9</accession>
<keyword evidence="2" id="KW-0520">NAD</keyword>
<dbReference type="Gene3D" id="3.40.50.12280">
    <property type="match status" value="1"/>
</dbReference>
<dbReference type="GO" id="GO:0008137">
    <property type="term" value="F:NADH dehydrogenase (ubiquinone) activity"/>
    <property type="evidence" value="ECO:0007669"/>
    <property type="project" value="InterPro"/>
</dbReference>
<keyword evidence="5" id="KW-1185">Reference proteome</keyword>
<dbReference type="GO" id="GO:0016491">
    <property type="term" value="F:oxidoreductase activity"/>
    <property type="evidence" value="ECO:0007669"/>
    <property type="project" value="UniProtKB-KW"/>
</dbReference>
<dbReference type="OrthoDB" id="5740at2157"/>
<dbReference type="Proteomes" id="UP000002654">
    <property type="component" value="Chromosome"/>
</dbReference>
<dbReference type="HOGENOM" id="CLU_055737_7_3_2"/>
<dbReference type="PaxDb" id="768679-TTX_0214"/>
<dbReference type="SUPFAM" id="SSF56770">
    <property type="entry name" value="HydA/Nqo6-like"/>
    <property type="match status" value="1"/>
</dbReference>
<dbReference type="GO" id="GO:0009060">
    <property type="term" value="P:aerobic respiration"/>
    <property type="evidence" value="ECO:0007669"/>
    <property type="project" value="TreeGrafter"/>
</dbReference>
<proteinExistence type="inferred from homology"/>
<dbReference type="InterPro" id="IPR006137">
    <property type="entry name" value="NADH_UbQ_OxRdtase-like_20kDa"/>
</dbReference>
<dbReference type="PATRIC" id="fig|768679.9.peg.223"/>
<protein>
    <submittedName>
        <fullName evidence="4">Ferredoxin:quinone oxidoreductase, complex I, subunit B</fullName>
        <ecNumber evidence="4">1.6.5.3</ecNumber>
    </submittedName>
</protein>
<reference evidence="4 5" key="1">
    <citation type="journal article" date="2011" name="PLoS ONE">
        <title>The complete genome sequence of Thermoproteus tenax: a physiologically versatile member of the Crenarchaeota.</title>
        <authorList>
            <person name="Siebers B."/>
            <person name="Zaparty M."/>
            <person name="Raddatz G."/>
            <person name="Tjaden B."/>
            <person name="Albers S.V."/>
            <person name="Bell S.D."/>
            <person name="Blombach F."/>
            <person name="Kletzin A."/>
            <person name="Kyrpides N."/>
            <person name="Lanz C."/>
            <person name="Plagens A."/>
            <person name="Rampp M."/>
            <person name="Rosinus A."/>
            <person name="von Jan M."/>
            <person name="Makarova K.S."/>
            <person name="Klenk H.P."/>
            <person name="Schuster S.C."/>
            <person name="Hensel R."/>
        </authorList>
    </citation>
    <scope>NUCLEOTIDE SEQUENCE [LARGE SCALE GENOMIC DNA]</scope>
    <source>
        <strain evidence="5">ATCC 35583 / DSM 2078 / JCM 9277 / NBRC 100435 / Kra 1</strain>
    </source>
</reference>
<dbReference type="GeneID" id="11263226"/>
<dbReference type="InterPro" id="IPR006138">
    <property type="entry name" value="NADH_UQ_OxRdtase_20Kd_su"/>
</dbReference>
<keyword evidence="2" id="KW-0004">4Fe-4S</keyword>
<evidence type="ECO:0000256" key="2">
    <source>
        <dbReference type="RuleBase" id="RU004464"/>
    </source>
</evidence>
<evidence type="ECO:0000259" key="3">
    <source>
        <dbReference type="Pfam" id="PF01058"/>
    </source>
</evidence>
<dbReference type="eggNOG" id="arCOG01554">
    <property type="taxonomic scope" value="Archaea"/>
</dbReference>
<dbReference type="GO" id="GO:0046872">
    <property type="term" value="F:metal ion binding"/>
    <property type="evidence" value="ECO:0007669"/>
    <property type="project" value="UniProtKB-KW"/>
</dbReference>
<dbReference type="NCBIfam" id="TIGR01957">
    <property type="entry name" value="nuoB_fam"/>
    <property type="match status" value="1"/>
</dbReference>
<dbReference type="PROSITE" id="PS51257">
    <property type="entry name" value="PROKAR_LIPOPROTEIN"/>
    <property type="match status" value="1"/>
</dbReference>
<keyword evidence="4" id="KW-0560">Oxidoreductase</keyword>
<dbReference type="RefSeq" id="WP_014126150.1">
    <property type="nucleotide sequence ID" value="NC_016070.1"/>
</dbReference>
<dbReference type="PANTHER" id="PTHR11995:SF14">
    <property type="entry name" value="NADH DEHYDROGENASE [UBIQUINONE] IRON-SULFUR PROTEIN 7, MITOCHONDRIAL"/>
    <property type="match status" value="1"/>
</dbReference>
<feature type="domain" description="NADH:ubiquinone oxidoreductase-like 20kDa subunit" evidence="3">
    <location>
        <begin position="31"/>
        <end position="138"/>
    </location>
</feature>
<dbReference type="GO" id="GO:0048038">
    <property type="term" value="F:quinone binding"/>
    <property type="evidence" value="ECO:0007669"/>
    <property type="project" value="InterPro"/>
</dbReference>
<dbReference type="Pfam" id="PF01058">
    <property type="entry name" value="Oxidored_q6"/>
    <property type="match status" value="1"/>
</dbReference>
<dbReference type="GO" id="GO:0045271">
    <property type="term" value="C:respiratory chain complex I"/>
    <property type="evidence" value="ECO:0007669"/>
    <property type="project" value="TreeGrafter"/>
</dbReference>
<dbReference type="EMBL" id="FN869859">
    <property type="protein sequence ID" value="CCC80893.1"/>
    <property type="molecule type" value="Genomic_DNA"/>
</dbReference>
<dbReference type="EC" id="1.6.5.3" evidence="4"/>
<comment type="similarity">
    <text evidence="1 2">Belongs to the complex I 20 kDa subunit family.</text>
</comment>